<keyword evidence="3" id="KW-1185">Reference proteome</keyword>
<dbReference type="Proteomes" id="UP001500101">
    <property type="component" value="Unassembled WGS sequence"/>
</dbReference>
<feature type="region of interest" description="Disordered" evidence="1">
    <location>
        <begin position="79"/>
        <end position="102"/>
    </location>
</feature>
<gene>
    <name evidence="2" type="ORF">GCM10022216_32640</name>
</gene>
<comment type="caution">
    <text evidence="2">The sequence shown here is derived from an EMBL/GenBank/DDBJ whole genome shotgun (WGS) entry which is preliminary data.</text>
</comment>
<reference evidence="3" key="1">
    <citation type="journal article" date="2019" name="Int. J. Syst. Evol. Microbiol.">
        <title>The Global Catalogue of Microorganisms (GCM) 10K type strain sequencing project: providing services to taxonomists for standard genome sequencing and annotation.</title>
        <authorList>
            <consortium name="The Broad Institute Genomics Platform"/>
            <consortium name="The Broad Institute Genome Sequencing Center for Infectious Disease"/>
            <person name="Wu L."/>
            <person name="Ma J."/>
        </authorList>
    </citation>
    <scope>NUCLEOTIDE SEQUENCE [LARGE SCALE GENOMIC DNA]</scope>
    <source>
        <strain evidence="3">JCM 16704</strain>
    </source>
</reference>
<evidence type="ECO:0000256" key="1">
    <source>
        <dbReference type="SAM" id="MobiDB-lite"/>
    </source>
</evidence>
<accession>A0ABP7Z4J5</accession>
<sequence>MDIPFPAKAAPGQASDHIAAYPAHFRSIWIKLSPNSLASYGVTEKNVHPGSWKYGSKVPIFAPLRKGGTAIRPLKQGKERMIGKADSARRSTEKNDRKIILK</sequence>
<proteinExistence type="predicted"/>
<name>A0ABP7Z4J5_9SPHI</name>
<evidence type="ECO:0000313" key="2">
    <source>
        <dbReference type="EMBL" id="GAA4147079.1"/>
    </source>
</evidence>
<dbReference type="EMBL" id="BAAAZI010000015">
    <property type="protein sequence ID" value="GAA4147079.1"/>
    <property type="molecule type" value="Genomic_DNA"/>
</dbReference>
<organism evidence="2 3">
    <name type="scientific">Sphingobacterium kyonggiense</name>
    <dbReference type="NCBI Taxonomy" id="714075"/>
    <lineage>
        <taxon>Bacteria</taxon>
        <taxon>Pseudomonadati</taxon>
        <taxon>Bacteroidota</taxon>
        <taxon>Sphingobacteriia</taxon>
        <taxon>Sphingobacteriales</taxon>
        <taxon>Sphingobacteriaceae</taxon>
        <taxon>Sphingobacterium</taxon>
    </lineage>
</organism>
<protein>
    <submittedName>
        <fullName evidence="2">Uncharacterized protein</fullName>
    </submittedName>
</protein>
<evidence type="ECO:0000313" key="3">
    <source>
        <dbReference type="Proteomes" id="UP001500101"/>
    </source>
</evidence>